<gene>
    <name evidence="12 15" type="primary">nth</name>
    <name evidence="15" type="ORF">NCTC11227_00807</name>
</gene>
<dbReference type="InterPro" id="IPR011257">
    <property type="entry name" value="DNA_glycosylase"/>
</dbReference>
<feature type="domain" description="HhH-GPD" evidence="14">
    <location>
        <begin position="75"/>
        <end position="222"/>
    </location>
</feature>
<evidence type="ECO:0000256" key="2">
    <source>
        <dbReference type="ARBA" id="ARBA00022485"/>
    </source>
</evidence>
<dbReference type="Gene3D" id="1.10.1670.10">
    <property type="entry name" value="Helix-hairpin-Helix base-excision DNA repair enzymes (C-terminal)"/>
    <property type="match status" value="1"/>
</dbReference>
<comment type="cofactor">
    <cofactor evidence="12">
        <name>[4Fe-4S] cluster</name>
        <dbReference type="ChEBI" id="CHEBI:49883"/>
    </cofactor>
    <text evidence="12">Binds 1 [4Fe-4S] cluster.</text>
</comment>
<dbReference type="GO" id="GO:0006285">
    <property type="term" value="P:base-excision repair, AP site formation"/>
    <property type="evidence" value="ECO:0007669"/>
    <property type="project" value="TreeGrafter"/>
</dbReference>
<evidence type="ECO:0000256" key="5">
    <source>
        <dbReference type="ARBA" id="ARBA00022801"/>
    </source>
</evidence>
<dbReference type="InterPro" id="IPR004036">
    <property type="entry name" value="Endonuclease-III-like_CS2"/>
</dbReference>
<protein>
    <recommendedName>
        <fullName evidence="12">Endonuclease III</fullName>
        <ecNumber evidence="12">4.2.99.18</ecNumber>
    </recommendedName>
    <alternativeName>
        <fullName evidence="12">DNA-(apurinic or apyrimidinic site) lyase</fullName>
    </alternativeName>
</protein>
<dbReference type="GO" id="GO:0019104">
    <property type="term" value="F:DNA N-glycosylase activity"/>
    <property type="evidence" value="ECO:0007669"/>
    <property type="project" value="UniProtKB-UniRule"/>
</dbReference>
<dbReference type="Pfam" id="PF10576">
    <property type="entry name" value="EndIII_4Fe-2S"/>
    <property type="match status" value="1"/>
</dbReference>
<evidence type="ECO:0000256" key="3">
    <source>
        <dbReference type="ARBA" id="ARBA00022723"/>
    </source>
</evidence>
<dbReference type="AlphaFoldDB" id="A0A378PL31"/>
<dbReference type="InterPro" id="IPR000445">
    <property type="entry name" value="HhH_motif"/>
</dbReference>
<dbReference type="InterPro" id="IPR004035">
    <property type="entry name" value="Endouclease-III_FeS-bd_BS"/>
</dbReference>
<evidence type="ECO:0000256" key="7">
    <source>
        <dbReference type="ARBA" id="ARBA00023014"/>
    </source>
</evidence>
<feature type="compositionally biased region" description="Basic residues" evidence="13">
    <location>
        <begin position="11"/>
        <end position="21"/>
    </location>
</feature>
<dbReference type="GO" id="GO:0140078">
    <property type="term" value="F:class I DNA-(apurinic or apyrimidinic site) endonuclease activity"/>
    <property type="evidence" value="ECO:0007669"/>
    <property type="project" value="UniProtKB-EC"/>
</dbReference>
<dbReference type="InterPro" id="IPR023170">
    <property type="entry name" value="HhH_base_excis_C"/>
</dbReference>
<dbReference type="NCBIfam" id="TIGR01083">
    <property type="entry name" value="nth"/>
    <property type="match status" value="1"/>
</dbReference>
<evidence type="ECO:0000256" key="8">
    <source>
        <dbReference type="ARBA" id="ARBA00023125"/>
    </source>
</evidence>
<keyword evidence="8 12" id="KW-0238">DNA-binding</keyword>
<feature type="binding site" evidence="12">
    <location>
        <position position="234"/>
    </location>
    <ligand>
        <name>[4Fe-4S] cluster</name>
        <dbReference type="ChEBI" id="CHEBI:49883"/>
    </ligand>
</feature>
<dbReference type="FunFam" id="1.10.340.30:FF:000001">
    <property type="entry name" value="Endonuclease III"/>
    <property type="match status" value="1"/>
</dbReference>
<keyword evidence="5 12" id="KW-0378">Hydrolase</keyword>
<dbReference type="SUPFAM" id="SSF48150">
    <property type="entry name" value="DNA-glycosylase"/>
    <property type="match status" value="1"/>
</dbReference>
<reference evidence="15 16" key="1">
    <citation type="submission" date="2018-06" db="EMBL/GenBank/DDBJ databases">
        <authorList>
            <consortium name="Pathogen Informatics"/>
            <person name="Doyle S."/>
        </authorList>
    </citation>
    <scope>NUCLEOTIDE SEQUENCE [LARGE SCALE GENOMIC DNA]</scope>
    <source>
        <strain evidence="15 16">NCTC11227</strain>
    </source>
</reference>
<feature type="binding site" evidence="12">
    <location>
        <position position="240"/>
    </location>
    <ligand>
        <name>[4Fe-4S] cluster</name>
        <dbReference type="ChEBI" id="CHEBI:49883"/>
    </ligand>
</feature>
<dbReference type="GO" id="GO:0003677">
    <property type="term" value="F:DNA binding"/>
    <property type="evidence" value="ECO:0007669"/>
    <property type="project" value="UniProtKB-UniRule"/>
</dbReference>
<dbReference type="PANTHER" id="PTHR10359:SF18">
    <property type="entry name" value="ENDONUCLEASE III"/>
    <property type="match status" value="1"/>
</dbReference>
<keyword evidence="4 12" id="KW-0227">DNA damage</keyword>
<evidence type="ECO:0000313" key="16">
    <source>
        <dbReference type="Proteomes" id="UP000255102"/>
    </source>
</evidence>
<feature type="binding site" evidence="12">
    <location>
        <position position="231"/>
    </location>
    <ligand>
        <name>[4Fe-4S] cluster</name>
        <dbReference type="ChEBI" id="CHEBI:49883"/>
    </ligand>
</feature>
<comment type="similarity">
    <text evidence="1 12">Belongs to the Nth/MutY family.</text>
</comment>
<dbReference type="GO" id="GO:0046872">
    <property type="term" value="F:metal ion binding"/>
    <property type="evidence" value="ECO:0007669"/>
    <property type="project" value="UniProtKB-KW"/>
</dbReference>
<dbReference type="FunFam" id="1.10.1670.10:FF:000001">
    <property type="entry name" value="Endonuclease III"/>
    <property type="match status" value="1"/>
</dbReference>
<keyword evidence="6 12" id="KW-0408">Iron</keyword>
<dbReference type="SMART" id="SM00478">
    <property type="entry name" value="ENDO3c"/>
    <property type="match status" value="1"/>
</dbReference>
<dbReference type="PIRSF" id="PIRSF001435">
    <property type="entry name" value="Nth"/>
    <property type="match status" value="1"/>
</dbReference>
<evidence type="ECO:0000256" key="12">
    <source>
        <dbReference type="HAMAP-Rule" id="MF_00942"/>
    </source>
</evidence>
<dbReference type="PANTHER" id="PTHR10359">
    <property type="entry name" value="A/G-SPECIFIC ADENINE GLYCOSYLASE/ENDONUCLEASE III"/>
    <property type="match status" value="1"/>
</dbReference>
<keyword evidence="15" id="KW-0255">Endonuclease</keyword>
<comment type="catalytic activity">
    <reaction evidence="12">
        <text>2'-deoxyribonucleotide-(2'-deoxyribose 5'-phosphate)-2'-deoxyribonucleotide-DNA = a 3'-end 2'-deoxyribonucleotide-(2,3-dehydro-2,3-deoxyribose 5'-phosphate)-DNA + a 5'-end 5'-phospho-2'-deoxyribonucleoside-DNA + H(+)</text>
        <dbReference type="Rhea" id="RHEA:66592"/>
        <dbReference type="Rhea" id="RHEA-COMP:13180"/>
        <dbReference type="Rhea" id="RHEA-COMP:16897"/>
        <dbReference type="Rhea" id="RHEA-COMP:17067"/>
        <dbReference type="ChEBI" id="CHEBI:15378"/>
        <dbReference type="ChEBI" id="CHEBI:136412"/>
        <dbReference type="ChEBI" id="CHEBI:157695"/>
        <dbReference type="ChEBI" id="CHEBI:167181"/>
        <dbReference type="EC" id="4.2.99.18"/>
    </reaction>
</comment>
<sequence length="251" mass="27555">MTSTDSIIKIQKTKTTKKPKTNKLSTAKTADTPPSRPMSAPKREAFFEKLSEHIKEPVTELNYSSDFELLIAVMLSAQATDKSVNIATNKLFKVANTPKAILDLGVDGLKSYINSIGLYNSKAVNIIKTCQDLLDKHNGQVPRTRAELEALAGVGRKTANVVLNTAFGEPVMAVDTHIFRVGNRTGLATGKTVLAVEKALMSRIPTQFLVDAHHYLILHGRYTCMARSPKCGACVVFDECMFKDKEKWAGL</sequence>
<dbReference type="EC" id="4.2.99.18" evidence="12"/>
<dbReference type="STRING" id="29433.MOVS_03870"/>
<feature type="region of interest" description="Disordered" evidence="13">
    <location>
        <begin position="1"/>
        <end position="40"/>
    </location>
</feature>
<feature type="compositionally biased region" description="Low complexity" evidence="13">
    <location>
        <begin position="1"/>
        <end position="10"/>
    </location>
</feature>
<dbReference type="Pfam" id="PF00633">
    <property type="entry name" value="HHH"/>
    <property type="match status" value="1"/>
</dbReference>
<accession>A0A378PL31</accession>
<evidence type="ECO:0000256" key="13">
    <source>
        <dbReference type="SAM" id="MobiDB-lite"/>
    </source>
</evidence>
<dbReference type="EMBL" id="UGPW01000001">
    <property type="protein sequence ID" value="STY86810.1"/>
    <property type="molecule type" value="Genomic_DNA"/>
</dbReference>
<dbReference type="InterPro" id="IPR003265">
    <property type="entry name" value="HhH-GPD_domain"/>
</dbReference>
<dbReference type="Pfam" id="PF00730">
    <property type="entry name" value="HhH-GPD"/>
    <property type="match status" value="1"/>
</dbReference>
<dbReference type="HAMAP" id="MF_00942">
    <property type="entry name" value="Nth"/>
    <property type="match status" value="1"/>
</dbReference>
<proteinExistence type="inferred from homology"/>
<dbReference type="InterPro" id="IPR005759">
    <property type="entry name" value="Nth"/>
</dbReference>
<keyword evidence="2 12" id="KW-0004">4Fe-4S</keyword>
<keyword evidence="11 12" id="KW-0326">Glycosidase</keyword>
<evidence type="ECO:0000256" key="10">
    <source>
        <dbReference type="ARBA" id="ARBA00023239"/>
    </source>
</evidence>
<dbReference type="Gene3D" id="1.10.340.30">
    <property type="entry name" value="Hypothetical protein, domain 2"/>
    <property type="match status" value="1"/>
</dbReference>
<dbReference type="PROSITE" id="PS01155">
    <property type="entry name" value="ENDONUCLEASE_III_2"/>
    <property type="match status" value="1"/>
</dbReference>
<keyword evidence="9 12" id="KW-0234">DNA repair</keyword>
<organism evidence="15 16">
    <name type="scientific">Moraxella ovis</name>
    <dbReference type="NCBI Taxonomy" id="29433"/>
    <lineage>
        <taxon>Bacteria</taxon>
        <taxon>Pseudomonadati</taxon>
        <taxon>Pseudomonadota</taxon>
        <taxon>Gammaproteobacteria</taxon>
        <taxon>Moraxellales</taxon>
        <taxon>Moraxellaceae</taxon>
        <taxon>Moraxella</taxon>
    </lineage>
</organism>
<keyword evidence="10 12" id="KW-0456">Lyase</keyword>
<evidence type="ECO:0000256" key="4">
    <source>
        <dbReference type="ARBA" id="ARBA00022763"/>
    </source>
</evidence>
<dbReference type="Proteomes" id="UP000255102">
    <property type="component" value="Unassembled WGS sequence"/>
</dbReference>
<dbReference type="PROSITE" id="PS00764">
    <property type="entry name" value="ENDONUCLEASE_III_1"/>
    <property type="match status" value="1"/>
</dbReference>
<evidence type="ECO:0000256" key="9">
    <source>
        <dbReference type="ARBA" id="ARBA00023204"/>
    </source>
</evidence>
<feature type="binding site" evidence="12">
    <location>
        <position position="224"/>
    </location>
    <ligand>
        <name>[4Fe-4S] cluster</name>
        <dbReference type="ChEBI" id="CHEBI:49883"/>
    </ligand>
</feature>
<evidence type="ECO:0000256" key="1">
    <source>
        <dbReference type="ARBA" id="ARBA00008343"/>
    </source>
</evidence>
<dbReference type="InterPro" id="IPR003651">
    <property type="entry name" value="Endonuclease3_FeS-loop_motif"/>
</dbReference>
<name>A0A378PL31_9GAMM</name>
<comment type="function">
    <text evidence="12">DNA repair enzyme that has both DNA N-glycosylase activity and AP-lyase activity. The DNA N-glycosylase activity releases various damaged pyrimidines from DNA by cleaving the N-glycosidic bond, leaving an AP (apurinic/apyrimidinic) site. The AP-lyase activity cleaves the phosphodiester bond 3' to the AP site by a beta-elimination, leaving a 3'-terminal unsaturated sugar and a product with a terminal 5'-phosphate.</text>
</comment>
<dbReference type="CDD" id="cd00056">
    <property type="entry name" value="ENDO3c"/>
    <property type="match status" value="1"/>
</dbReference>
<keyword evidence="15" id="KW-0540">Nuclease</keyword>
<dbReference type="GO" id="GO:0051539">
    <property type="term" value="F:4 iron, 4 sulfur cluster binding"/>
    <property type="evidence" value="ECO:0007669"/>
    <property type="project" value="UniProtKB-UniRule"/>
</dbReference>
<evidence type="ECO:0000256" key="6">
    <source>
        <dbReference type="ARBA" id="ARBA00023004"/>
    </source>
</evidence>
<keyword evidence="7 12" id="KW-0411">Iron-sulfur</keyword>
<evidence type="ECO:0000259" key="14">
    <source>
        <dbReference type="SMART" id="SM00478"/>
    </source>
</evidence>
<keyword evidence="3 12" id="KW-0479">Metal-binding</keyword>
<evidence type="ECO:0000313" key="15">
    <source>
        <dbReference type="EMBL" id="STY86810.1"/>
    </source>
</evidence>
<evidence type="ECO:0000256" key="11">
    <source>
        <dbReference type="ARBA" id="ARBA00023295"/>
    </source>
</evidence>